<evidence type="ECO:0000313" key="2">
    <source>
        <dbReference type="EMBL" id="GJJ76089.1"/>
    </source>
</evidence>
<dbReference type="EMBL" id="BQFW01000012">
    <property type="protein sequence ID" value="GJJ76089.1"/>
    <property type="molecule type" value="Genomic_DNA"/>
</dbReference>
<proteinExistence type="predicted"/>
<evidence type="ECO:0000313" key="3">
    <source>
        <dbReference type="Proteomes" id="UP000827284"/>
    </source>
</evidence>
<comment type="caution">
    <text evidence="2">The sequence shown here is derived from an EMBL/GenBank/DDBJ whole genome shotgun (WGS) entry which is preliminary data.</text>
</comment>
<keyword evidence="3" id="KW-1185">Reference proteome</keyword>
<dbReference type="AlphaFoldDB" id="A0A9P3LZA9"/>
<feature type="chain" id="PRO_5040379849" description="Secreted protein" evidence="1">
    <location>
        <begin position="26"/>
        <end position="79"/>
    </location>
</feature>
<gene>
    <name evidence="2" type="ORF">EMPS_08448</name>
</gene>
<organism evidence="2 3">
    <name type="scientific">Entomortierella parvispora</name>
    <dbReference type="NCBI Taxonomy" id="205924"/>
    <lineage>
        <taxon>Eukaryota</taxon>
        <taxon>Fungi</taxon>
        <taxon>Fungi incertae sedis</taxon>
        <taxon>Mucoromycota</taxon>
        <taxon>Mortierellomycotina</taxon>
        <taxon>Mortierellomycetes</taxon>
        <taxon>Mortierellales</taxon>
        <taxon>Mortierellaceae</taxon>
        <taxon>Entomortierella</taxon>
    </lineage>
</organism>
<sequence length="79" mass="9150">MCFFTSSPPLSLLITVFFWLATTDGRYEGVYLIYRAKEHLIATQCDNMPKSLLEPPQDEESSQCFVTTIKVQSEIARWR</sequence>
<reference evidence="2" key="2">
    <citation type="journal article" date="2022" name="Microbiol. Resour. Announc.">
        <title>Whole-Genome Sequence of Entomortierella parvispora E1425, a Mucoromycotan Fungus Associated with Burkholderiaceae-Related Endosymbiotic Bacteria.</title>
        <authorList>
            <person name="Herlambang A."/>
            <person name="Guo Y."/>
            <person name="Takashima Y."/>
            <person name="Narisawa K."/>
            <person name="Ohta H."/>
            <person name="Nishizawa T."/>
        </authorList>
    </citation>
    <scope>NUCLEOTIDE SEQUENCE</scope>
    <source>
        <strain evidence="2">E1425</strain>
    </source>
</reference>
<evidence type="ECO:0000256" key="1">
    <source>
        <dbReference type="SAM" id="SignalP"/>
    </source>
</evidence>
<accession>A0A9P3LZA9</accession>
<name>A0A9P3LZA9_9FUNG</name>
<keyword evidence="1" id="KW-0732">Signal</keyword>
<reference evidence="2" key="1">
    <citation type="submission" date="2021-11" db="EMBL/GenBank/DDBJ databases">
        <authorList>
            <person name="Herlambang A."/>
            <person name="Guo Y."/>
            <person name="Takashima Y."/>
            <person name="Nishizawa T."/>
        </authorList>
    </citation>
    <scope>NUCLEOTIDE SEQUENCE</scope>
    <source>
        <strain evidence="2">E1425</strain>
    </source>
</reference>
<feature type="signal peptide" evidence="1">
    <location>
        <begin position="1"/>
        <end position="25"/>
    </location>
</feature>
<evidence type="ECO:0008006" key="4">
    <source>
        <dbReference type="Google" id="ProtNLM"/>
    </source>
</evidence>
<dbReference type="Proteomes" id="UP000827284">
    <property type="component" value="Unassembled WGS sequence"/>
</dbReference>
<protein>
    <recommendedName>
        <fullName evidence="4">Secreted protein</fullName>
    </recommendedName>
</protein>